<protein>
    <recommendedName>
        <fullName evidence="8">GRIP domain-containing protein</fullName>
    </recommendedName>
</protein>
<keyword evidence="3" id="KW-0963">Cytoplasm</keyword>
<feature type="domain" description="GRIP" evidence="8">
    <location>
        <begin position="666"/>
        <end position="716"/>
    </location>
</feature>
<keyword evidence="4 6" id="KW-0175">Coiled coil</keyword>
<keyword evidence="10" id="KW-1185">Reference proteome</keyword>
<feature type="coiled-coil region" evidence="6">
    <location>
        <begin position="110"/>
        <end position="349"/>
    </location>
</feature>
<comment type="caution">
    <text evidence="9">The sequence shown here is derived from an EMBL/GenBank/DDBJ whole genome shotgun (WGS) entry which is preliminary data.</text>
</comment>
<evidence type="ECO:0000313" key="10">
    <source>
        <dbReference type="Proteomes" id="UP000318571"/>
    </source>
</evidence>
<keyword evidence="5" id="KW-0472">Membrane</keyword>
<dbReference type="Pfam" id="PF01465">
    <property type="entry name" value="GRIP"/>
    <property type="match status" value="1"/>
</dbReference>
<dbReference type="PROSITE" id="PS50913">
    <property type="entry name" value="GRIP"/>
    <property type="match status" value="1"/>
</dbReference>
<dbReference type="OMA" id="AEMQAIN"/>
<organism evidence="9 10">
    <name type="scientific">Tigriopus californicus</name>
    <name type="common">Marine copepod</name>
    <dbReference type="NCBI Taxonomy" id="6832"/>
    <lineage>
        <taxon>Eukaryota</taxon>
        <taxon>Metazoa</taxon>
        <taxon>Ecdysozoa</taxon>
        <taxon>Arthropoda</taxon>
        <taxon>Crustacea</taxon>
        <taxon>Multicrustacea</taxon>
        <taxon>Hexanauplia</taxon>
        <taxon>Copepoda</taxon>
        <taxon>Harpacticoida</taxon>
        <taxon>Harpacticidae</taxon>
        <taxon>Tigriopus</taxon>
    </lineage>
</organism>
<feature type="coiled-coil region" evidence="6">
    <location>
        <begin position="620"/>
        <end position="665"/>
    </location>
</feature>
<feature type="compositionally biased region" description="Low complexity" evidence="7">
    <location>
        <begin position="77"/>
        <end position="110"/>
    </location>
</feature>
<sequence length="733" mass="83483">MSSGGGDGRAQRRDMLETIEEQKAIISKYENRLRDVVRAYKGLAQEKDALEASLKAIQSPSDSFQTTLDPCHSGSRPASPAPSAASDPDPAPAQTSNAASSPEAAASHQIRTLTSSLATLTREKSRLEIAFQEDRKKHLSEKRERERQLEAVQTEMTQVKTQAQKEVEEVKSKLIVERHGREKDTAQHALMIRELQKLLSDERRTKERLENDLHETRSKLSAVPSASGVNAKYEARIRDLEAQLQDQGQRLTQVQEQNRALSPEVPKLKDEIAALKLNHRRDLERAEARAEAAEDRTVQVRQSGETRVNHLEARLQELSDTIGTYDRLRQHDQGEIERWKEKVSQLEASHRASSVSPSHASEADEFDHLDLNDLIRKFQNLKSALIATNMKSTESVDLDHIFIDPASQKSWQKEYADLKREFDLYKRQIGSPRSRASSLLPEVDQEVIVTLKTKTQDLESRVTSLKKRNMELECENREAKTRVETLEKSIQDLNESALERELAKEQEFKTKYLNVECELQKQRERCLTLIEEKEDEVSMLKSNMELVFQKAFAANAKDGDGEKAAAAVSNVIHSAHGPSLSRKTSRIEASDITDDLHSSIQGDGMVLHYVQEISHKDVELSQLRKQVFDLESTMRELQMNAVAKEERYSEEIEFLSEEVARLKRMTSKEGANMEYLKNVVLNYMLSSEANSRDHMLKAIGAVLIFSPKEMRQIRDYNASWWPQKATQKKKGHR</sequence>
<feature type="region of interest" description="Disordered" evidence="7">
    <location>
        <begin position="60"/>
        <end position="110"/>
    </location>
</feature>
<gene>
    <name evidence="9" type="ORF">TCAL_07417</name>
</gene>
<evidence type="ECO:0000256" key="1">
    <source>
        <dbReference type="ARBA" id="ARBA00004184"/>
    </source>
</evidence>
<feature type="coiled-coil region" evidence="6">
    <location>
        <begin position="12"/>
        <end position="46"/>
    </location>
</feature>
<evidence type="ECO:0000256" key="7">
    <source>
        <dbReference type="SAM" id="MobiDB-lite"/>
    </source>
</evidence>
<dbReference type="Proteomes" id="UP000318571">
    <property type="component" value="Chromosome 5"/>
</dbReference>
<dbReference type="InterPro" id="IPR000237">
    <property type="entry name" value="GRIP_dom"/>
</dbReference>
<evidence type="ECO:0000313" key="9">
    <source>
        <dbReference type="EMBL" id="TRY76795.1"/>
    </source>
</evidence>
<proteinExistence type="predicted"/>
<evidence type="ECO:0000256" key="5">
    <source>
        <dbReference type="ARBA" id="ARBA00023136"/>
    </source>
</evidence>
<evidence type="ECO:0000256" key="3">
    <source>
        <dbReference type="ARBA" id="ARBA00022490"/>
    </source>
</evidence>
<dbReference type="AlphaFoldDB" id="A0A553PGJ6"/>
<dbReference type="PANTHER" id="PTHR23157:SF25">
    <property type="entry name" value="GRIP AND COILED-COIL DOMAIN-CONTAINING PROTEIN 1"/>
    <property type="match status" value="1"/>
</dbReference>
<comment type="subcellular location">
    <subcellularLocation>
        <location evidence="2">Cytoplasm</location>
    </subcellularLocation>
    <subcellularLocation>
        <location evidence="1">Endomembrane system</location>
        <topology evidence="1">Peripheral membrane protein</topology>
    </subcellularLocation>
</comment>
<evidence type="ECO:0000256" key="2">
    <source>
        <dbReference type="ARBA" id="ARBA00004496"/>
    </source>
</evidence>
<dbReference type="Gene3D" id="1.10.220.60">
    <property type="entry name" value="GRIP domain"/>
    <property type="match status" value="1"/>
</dbReference>
<evidence type="ECO:0000256" key="4">
    <source>
        <dbReference type="ARBA" id="ARBA00023054"/>
    </source>
</evidence>
<name>A0A553PGJ6_TIGCA</name>
<dbReference type="SMART" id="SM00755">
    <property type="entry name" value="Grip"/>
    <property type="match status" value="1"/>
</dbReference>
<reference evidence="9 10" key="1">
    <citation type="journal article" date="2018" name="Nat. Ecol. Evol.">
        <title>Genomic signatures of mitonuclear coevolution across populations of Tigriopus californicus.</title>
        <authorList>
            <person name="Barreto F.S."/>
            <person name="Watson E.T."/>
            <person name="Lima T.G."/>
            <person name="Willett C.S."/>
            <person name="Edmands S."/>
            <person name="Li W."/>
            <person name="Burton R.S."/>
        </authorList>
    </citation>
    <scope>NUCLEOTIDE SEQUENCE [LARGE SCALE GENOMIC DNA]</scope>
    <source>
        <strain evidence="9 10">San Diego</strain>
    </source>
</reference>
<dbReference type="PANTHER" id="PTHR23157">
    <property type="entry name" value="GRIP AND COILED-COIL DOMAIN-CONTAINING PROTEIN 1"/>
    <property type="match status" value="1"/>
</dbReference>
<evidence type="ECO:0000256" key="6">
    <source>
        <dbReference type="SAM" id="Coils"/>
    </source>
</evidence>
<dbReference type="STRING" id="6832.A0A553PGJ6"/>
<dbReference type="EMBL" id="VCGU01000004">
    <property type="protein sequence ID" value="TRY76795.1"/>
    <property type="molecule type" value="Genomic_DNA"/>
</dbReference>
<feature type="coiled-coil region" evidence="6">
    <location>
        <begin position="408"/>
        <end position="496"/>
    </location>
</feature>
<dbReference type="InterPro" id="IPR051952">
    <property type="entry name" value="Golgi-autophagy_related"/>
</dbReference>
<accession>A0A553PGJ6</accession>
<dbReference type="GO" id="GO:0005794">
    <property type="term" value="C:Golgi apparatus"/>
    <property type="evidence" value="ECO:0007669"/>
    <property type="project" value="TreeGrafter"/>
</dbReference>
<dbReference type="OrthoDB" id="9898580at2759"/>
<evidence type="ECO:0000259" key="8">
    <source>
        <dbReference type="PROSITE" id="PS50913"/>
    </source>
</evidence>